<dbReference type="SUPFAM" id="SSF48173">
    <property type="entry name" value="Cryptochrome/photolyase FAD-binding domain"/>
    <property type="match status" value="1"/>
</dbReference>
<evidence type="ECO:0000256" key="10">
    <source>
        <dbReference type="ARBA" id="ARBA00023204"/>
    </source>
</evidence>
<protein>
    <recommendedName>
        <fullName evidence="5">Deoxyribodipyrimidine photo-lyase</fullName>
        <ecNumber evidence="4">4.1.99.3</ecNumber>
    </recommendedName>
    <alternativeName>
        <fullName evidence="12">DNA photolyase</fullName>
    </alternativeName>
</protein>
<comment type="catalytic activity">
    <reaction evidence="13">
        <text>cyclobutadipyrimidine (in DNA) = 2 pyrimidine residues (in DNA).</text>
        <dbReference type="EC" id="4.1.99.3"/>
    </reaction>
</comment>
<keyword evidence="16" id="KW-1185">Reference proteome</keyword>
<evidence type="ECO:0000256" key="9">
    <source>
        <dbReference type="ARBA" id="ARBA00023125"/>
    </source>
</evidence>
<evidence type="ECO:0000256" key="12">
    <source>
        <dbReference type="ARBA" id="ARBA00031671"/>
    </source>
</evidence>
<evidence type="ECO:0000256" key="8">
    <source>
        <dbReference type="ARBA" id="ARBA00022827"/>
    </source>
</evidence>
<evidence type="ECO:0000259" key="14">
    <source>
        <dbReference type="PROSITE" id="PS51645"/>
    </source>
</evidence>
<keyword evidence="7" id="KW-0227">DNA damage</keyword>
<dbReference type="InterPro" id="IPR014729">
    <property type="entry name" value="Rossmann-like_a/b/a_fold"/>
</dbReference>
<keyword evidence="6" id="KW-0285">Flavoprotein</keyword>
<dbReference type="Gene3D" id="3.40.50.620">
    <property type="entry name" value="HUPs"/>
    <property type="match status" value="1"/>
</dbReference>
<dbReference type="InterPro" id="IPR052219">
    <property type="entry name" value="Photolyase_Class-2"/>
</dbReference>
<evidence type="ECO:0000256" key="6">
    <source>
        <dbReference type="ARBA" id="ARBA00022630"/>
    </source>
</evidence>
<evidence type="ECO:0000256" key="1">
    <source>
        <dbReference type="ARBA" id="ARBA00001932"/>
    </source>
</evidence>
<keyword evidence="11" id="KW-0456">Lyase</keyword>
<comment type="similarity">
    <text evidence="3">Belongs to the DNA photolyase class-2 family.</text>
</comment>
<dbReference type="InterPro" id="IPR036155">
    <property type="entry name" value="Crypto/Photolyase_N_sf"/>
</dbReference>
<dbReference type="InterPro" id="IPR006050">
    <property type="entry name" value="DNA_photolyase_N"/>
</dbReference>
<evidence type="ECO:0000256" key="2">
    <source>
        <dbReference type="ARBA" id="ARBA00001974"/>
    </source>
</evidence>
<evidence type="ECO:0000256" key="5">
    <source>
        <dbReference type="ARBA" id="ARBA00014046"/>
    </source>
</evidence>
<dbReference type="EC" id="4.1.99.3" evidence="4"/>
<dbReference type="SUPFAM" id="SSF52425">
    <property type="entry name" value="Cryptochrome/photolyase, N-terminal domain"/>
    <property type="match status" value="1"/>
</dbReference>
<proteinExistence type="inferred from homology"/>
<dbReference type="GO" id="GO:0000719">
    <property type="term" value="P:photoreactive repair"/>
    <property type="evidence" value="ECO:0007669"/>
    <property type="project" value="TreeGrafter"/>
</dbReference>
<evidence type="ECO:0000256" key="4">
    <source>
        <dbReference type="ARBA" id="ARBA00013149"/>
    </source>
</evidence>
<evidence type="ECO:0000256" key="3">
    <source>
        <dbReference type="ARBA" id="ARBA00006409"/>
    </source>
</evidence>
<accession>A0A8E6B5W5</accession>
<dbReference type="EMBL" id="CP074694">
    <property type="protein sequence ID" value="QVL32518.1"/>
    <property type="molecule type" value="Genomic_DNA"/>
</dbReference>
<keyword evidence="9" id="KW-0238">DNA-binding</keyword>
<dbReference type="PROSITE" id="PS51645">
    <property type="entry name" value="PHR_CRY_ALPHA_BETA"/>
    <property type="match status" value="1"/>
</dbReference>
<organism evidence="15 16">
    <name type="scientific">Telmatocola sphagniphila</name>
    <dbReference type="NCBI Taxonomy" id="1123043"/>
    <lineage>
        <taxon>Bacteria</taxon>
        <taxon>Pseudomonadati</taxon>
        <taxon>Planctomycetota</taxon>
        <taxon>Planctomycetia</taxon>
        <taxon>Gemmatales</taxon>
        <taxon>Gemmataceae</taxon>
    </lineage>
</organism>
<dbReference type="PANTHER" id="PTHR10211">
    <property type="entry name" value="DEOXYRIBODIPYRIMIDINE PHOTOLYASE"/>
    <property type="match status" value="1"/>
</dbReference>
<evidence type="ECO:0000256" key="11">
    <source>
        <dbReference type="ARBA" id="ARBA00023239"/>
    </source>
</evidence>
<evidence type="ECO:0000313" key="15">
    <source>
        <dbReference type="EMBL" id="QVL32518.1"/>
    </source>
</evidence>
<dbReference type="AlphaFoldDB" id="A0A8E6B5W5"/>
<feature type="domain" description="Photolyase/cryptochrome alpha/beta" evidence="14">
    <location>
        <begin position="22"/>
        <end position="154"/>
    </location>
</feature>
<comment type="cofactor">
    <cofactor evidence="2">
        <name>FAD</name>
        <dbReference type="ChEBI" id="CHEBI:57692"/>
    </cofactor>
</comment>
<dbReference type="PANTHER" id="PTHR10211:SF0">
    <property type="entry name" value="DEOXYRIBODIPYRIMIDINE PHOTO-LYASE"/>
    <property type="match status" value="1"/>
</dbReference>
<dbReference type="FunFam" id="1.10.579.10:FF:000002">
    <property type="entry name" value="Deoxyribodipyrimidine photolyase"/>
    <property type="match status" value="1"/>
</dbReference>
<dbReference type="InterPro" id="IPR036134">
    <property type="entry name" value="Crypto/Photolyase_FAD-like_sf"/>
</dbReference>
<dbReference type="KEGG" id="tsph:KIH39_00955"/>
<dbReference type="Proteomes" id="UP000676194">
    <property type="component" value="Chromosome"/>
</dbReference>
<evidence type="ECO:0000256" key="13">
    <source>
        <dbReference type="ARBA" id="ARBA00033999"/>
    </source>
</evidence>
<name>A0A8E6B5W5_9BACT</name>
<evidence type="ECO:0000256" key="7">
    <source>
        <dbReference type="ARBA" id="ARBA00022763"/>
    </source>
</evidence>
<sequence length="529" mass="60212">MSAFNDARIRYANQAAINPKNKYVLYWMQACRRFDRNHALDHALNLCKTLGKPLVVYEGLRIDYPWANDRNHRFLLEGMLDNARKALELGINYWPYVETPDQPAKGLLAKLAQQACVVVTDDYPAFVVPGHIAGLANHTNTAVQAIDGNSMIPLSLLGAAVSACAHLRPRIHKLFAEAWPHRATANPPFEKAIATQIDPPFKIWSLAKKPNDATSEALDQFLASLPIDHSVKPVTVSGGSVSAQKILKKFVQKKLSSYADGRNEPNDPEHTAASGLSAHLRHGHISIQQIVEEVLNSSGKWTPEQITFSNKGKREGFYHSNPNVNSFLDEAITWRDVGYHWHHCRREKIRLINETSPAARALKWKHPIYQDLESTLPAWAYQSLKKHESDSRSHIYSLDEWEAAETHDDLWNAAQTELVQTGRIHNYLRMLWGKKVLEWSRTPDEAYFILEHLNNKYAIDGRDPNSYTGMLWCFGLFDRPWPPERKVFGNIRYMSSDNTAKKFDLDGYYQYMRRLGGGSSPRGKKSLFD</sequence>
<evidence type="ECO:0000313" key="16">
    <source>
        <dbReference type="Proteomes" id="UP000676194"/>
    </source>
</evidence>
<dbReference type="GO" id="GO:0003677">
    <property type="term" value="F:DNA binding"/>
    <property type="evidence" value="ECO:0007669"/>
    <property type="project" value="UniProtKB-KW"/>
</dbReference>
<dbReference type="Gene3D" id="1.25.40.80">
    <property type="match status" value="1"/>
</dbReference>
<keyword evidence="10" id="KW-0234">DNA repair</keyword>
<reference evidence="15" key="1">
    <citation type="submission" date="2021-05" db="EMBL/GenBank/DDBJ databases">
        <title>Complete genome sequence of the cellulolytic planctomycete Telmatocola sphagniphila SP2T and characterization of the first cellulase from planctomycetes.</title>
        <authorList>
            <person name="Rakitin A.L."/>
            <person name="Beletsky A.V."/>
            <person name="Naumoff D.G."/>
            <person name="Kulichevskaya I.S."/>
            <person name="Mardanov A.V."/>
            <person name="Ravin N.V."/>
            <person name="Dedysh S.N."/>
        </authorList>
    </citation>
    <scope>NUCLEOTIDE SEQUENCE</scope>
    <source>
        <strain evidence="15">SP2T</strain>
    </source>
</reference>
<comment type="cofactor">
    <cofactor evidence="1">
        <name>(6R)-5,10-methylene-5,6,7,8-tetrahydrofolate</name>
        <dbReference type="ChEBI" id="CHEBI:15636"/>
    </cofactor>
</comment>
<dbReference type="GO" id="GO:0003904">
    <property type="term" value="F:deoxyribodipyrimidine photo-lyase activity"/>
    <property type="evidence" value="ECO:0007669"/>
    <property type="project" value="UniProtKB-EC"/>
</dbReference>
<gene>
    <name evidence="15" type="ORF">KIH39_00955</name>
</gene>
<dbReference type="Gene3D" id="1.10.579.10">
    <property type="entry name" value="DNA Cyclobutane Dipyrimidine Photolyase, subunit A, domain 3"/>
    <property type="match status" value="1"/>
</dbReference>
<dbReference type="RefSeq" id="WP_213497410.1">
    <property type="nucleotide sequence ID" value="NZ_CP074694.1"/>
</dbReference>
<keyword evidence="8" id="KW-0274">FAD</keyword>